<sequence length="208" mass="23696">MLKVLRAGQRQLFVAYRQRQNQRLDAEEYGPCPYCYGYYPKKILSRHNNNCKFANAAGSRKRLAVESGLLLPKSKQGSTILRRVIESMRNDEISRIVKSDDTILAFREKLCAQWGNDDEQHNDIRQKLKEVARLLKDTRSCSGNVEKSLENFIYPDAFKFITQSRKNVAGFDGNTNTYATPSLALKIGSTLQKCLRILISKGIETNKG</sequence>
<protein>
    <submittedName>
        <fullName evidence="1">Uncharacterized protein</fullName>
    </submittedName>
</protein>
<evidence type="ECO:0000313" key="1">
    <source>
        <dbReference type="EMBL" id="KAH3817011.1"/>
    </source>
</evidence>
<proteinExistence type="predicted"/>
<dbReference type="EMBL" id="JAIWYP010000005">
    <property type="protein sequence ID" value="KAH3817011.1"/>
    <property type="molecule type" value="Genomic_DNA"/>
</dbReference>
<evidence type="ECO:0000313" key="2">
    <source>
        <dbReference type="Proteomes" id="UP000828390"/>
    </source>
</evidence>
<dbReference type="PANTHER" id="PTHR33480">
    <property type="entry name" value="SET DOMAIN-CONTAINING PROTEIN-RELATED"/>
    <property type="match status" value="1"/>
</dbReference>
<accession>A0A9D4JLT4</accession>
<name>A0A9D4JLT4_DREPO</name>
<dbReference type="AlphaFoldDB" id="A0A9D4JLT4"/>
<organism evidence="1 2">
    <name type="scientific">Dreissena polymorpha</name>
    <name type="common">Zebra mussel</name>
    <name type="synonym">Mytilus polymorpha</name>
    <dbReference type="NCBI Taxonomy" id="45954"/>
    <lineage>
        <taxon>Eukaryota</taxon>
        <taxon>Metazoa</taxon>
        <taxon>Spiralia</taxon>
        <taxon>Lophotrochozoa</taxon>
        <taxon>Mollusca</taxon>
        <taxon>Bivalvia</taxon>
        <taxon>Autobranchia</taxon>
        <taxon>Heteroconchia</taxon>
        <taxon>Euheterodonta</taxon>
        <taxon>Imparidentia</taxon>
        <taxon>Neoheterodontei</taxon>
        <taxon>Myida</taxon>
        <taxon>Dreissenoidea</taxon>
        <taxon>Dreissenidae</taxon>
        <taxon>Dreissena</taxon>
    </lineage>
</organism>
<comment type="caution">
    <text evidence="1">The sequence shown here is derived from an EMBL/GenBank/DDBJ whole genome shotgun (WGS) entry which is preliminary data.</text>
</comment>
<dbReference type="Proteomes" id="UP000828390">
    <property type="component" value="Unassembled WGS sequence"/>
</dbReference>
<keyword evidence="2" id="KW-1185">Reference proteome</keyword>
<dbReference type="PANTHER" id="PTHR33480:SF1">
    <property type="entry name" value="TYR RECOMBINASE DOMAIN-CONTAINING PROTEIN"/>
    <property type="match status" value="1"/>
</dbReference>
<gene>
    <name evidence="1" type="ORF">DPMN_118537</name>
</gene>
<reference evidence="1" key="1">
    <citation type="journal article" date="2019" name="bioRxiv">
        <title>The Genome of the Zebra Mussel, Dreissena polymorpha: A Resource for Invasive Species Research.</title>
        <authorList>
            <person name="McCartney M.A."/>
            <person name="Auch B."/>
            <person name="Kono T."/>
            <person name="Mallez S."/>
            <person name="Zhang Y."/>
            <person name="Obille A."/>
            <person name="Becker A."/>
            <person name="Abrahante J.E."/>
            <person name="Garbe J."/>
            <person name="Badalamenti J.P."/>
            <person name="Herman A."/>
            <person name="Mangelson H."/>
            <person name="Liachko I."/>
            <person name="Sullivan S."/>
            <person name="Sone E.D."/>
            <person name="Koren S."/>
            <person name="Silverstein K.A.T."/>
            <person name="Beckman K.B."/>
            <person name="Gohl D.M."/>
        </authorList>
    </citation>
    <scope>NUCLEOTIDE SEQUENCE</scope>
    <source>
        <strain evidence="1">Duluth1</strain>
        <tissue evidence="1">Whole animal</tissue>
    </source>
</reference>
<reference evidence="1" key="2">
    <citation type="submission" date="2020-11" db="EMBL/GenBank/DDBJ databases">
        <authorList>
            <person name="McCartney M.A."/>
            <person name="Auch B."/>
            <person name="Kono T."/>
            <person name="Mallez S."/>
            <person name="Becker A."/>
            <person name="Gohl D.M."/>
            <person name="Silverstein K.A.T."/>
            <person name="Koren S."/>
            <person name="Bechman K.B."/>
            <person name="Herman A."/>
            <person name="Abrahante J.E."/>
            <person name="Garbe J."/>
        </authorList>
    </citation>
    <scope>NUCLEOTIDE SEQUENCE</scope>
    <source>
        <strain evidence="1">Duluth1</strain>
        <tissue evidence="1">Whole animal</tissue>
    </source>
</reference>